<keyword evidence="1" id="KW-1133">Transmembrane helix</keyword>
<proteinExistence type="predicted"/>
<feature type="transmembrane region" description="Helical" evidence="1">
    <location>
        <begin position="59"/>
        <end position="83"/>
    </location>
</feature>
<feature type="transmembrane region" description="Helical" evidence="1">
    <location>
        <begin position="152"/>
        <end position="174"/>
    </location>
</feature>
<keyword evidence="1" id="KW-0812">Transmembrane</keyword>
<feature type="transmembrane region" description="Helical" evidence="1">
    <location>
        <begin position="194"/>
        <end position="217"/>
    </location>
</feature>
<keyword evidence="3" id="KW-1185">Reference proteome</keyword>
<dbReference type="AlphaFoldDB" id="A0A841EFJ1"/>
<feature type="transmembrane region" description="Helical" evidence="1">
    <location>
        <begin position="16"/>
        <end position="39"/>
    </location>
</feature>
<dbReference type="Gene3D" id="1.20.1300.10">
    <property type="entry name" value="Fumarate reductase/succinate dehydrogenase, transmembrane subunit"/>
    <property type="match status" value="1"/>
</dbReference>
<dbReference type="InterPro" id="IPR034804">
    <property type="entry name" value="SQR/QFR_C/D"/>
</dbReference>
<sequence>MSWVTKTLTSSLGRKLLMAITGLSLIAFLVVHCGINACIFLNDGGETFNEAAEFMAHNWLIRASEVGLMLGFLIHIVDGLMLWKSNSEKRPVKYAVVKGEANSTWYSRSMGLLGTLLLIFLIIHLRHFWVVSRFTDVITSGEKTLYAEMLEVFQNPIVVVVYVFGCISLGYHLLHGFQSAFQTMGWNHPKYTPFIKSLGTGFSIIVSIIFAAMPIAMHFGWVA</sequence>
<name>A0A841EFJ1_9BACT</name>
<comment type="caution">
    <text evidence="2">The sequence shown here is derived from an EMBL/GenBank/DDBJ whole genome shotgun (WGS) entry which is preliminary data.</text>
</comment>
<organism evidence="2 3">
    <name type="scientific">Arcicella rosea</name>
    <dbReference type="NCBI Taxonomy" id="502909"/>
    <lineage>
        <taxon>Bacteria</taxon>
        <taxon>Pseudomonadati</taxon>
        <taxon>Bacteroidota</taxon>
        <taxon>Cytophagia</taxon>
        <taxon>Cytophagales</taxon>
        <taxon>Flectobacillaceae</taxon>
        <taxon>Arcicella</taxon>
    </lineage>
</organism>
<protein>
    <submittedName>
        <fullName evidence="2">Succinate dehydrogenase / fumarate reductase cytochrome b subunit</fullName>
    </submittedName>
</protein>
<dbReference type="RefSeq" id="WP_184130349.1">
    <property type="nucleotide sequence ID" value="NZ_JACHKT010000003.1"/>
</dbReference>
<dbReference type="SUPFAM" id="SSF81343">
    <property type="entry name" value="Fumarate reductase respiratory complex transmembrane subunits"/>
    <property type="match status" value="1"/>
</dbReference>
<feature type="transmembrane region" description="Helical" evidence="1">
    <location>
        <begin position="112"/>
        <end position="132"/>
    </location>
</feature>
<dbReference type="InterPro" id="IPR011138">
    <property type="entry name" value="Cytochrome_b-558"/>
</dbReference>
<dbReference type="EMBL" id="JACHKT010000003">
    <property type="protein sequence ID" value="MBB6002062.1"/>
    <property type="molecule type" value="Genomic_DNA"/>
</dbReference>
<keyword evidence="1" id="KW-0472">Membrane</keyword>
<dbReference type="CDD" id="cd03498">
    <property type="entry name" value="SQR_TypeB_2_TM"/>
    <property type="match status" value="1"/>
</dbReference>
<dbReference type="NCBIfam" id="TIGR02046">
    <property type="entry name" value="sdhC_b558_fam"/>
    <property type="match status" value="1"/>
</dbReference>
<evidence type="ECO:0000313" key="2">
    <source>
        <dbReference type="EMBL" id="MBB6002062.1"/>
    </source>
</evidence>
<gene>
    <name evidence="2" type="ORF">HNP25_000711</name>
</gene>
<dbReference type="GO" id="GO:0016020">
    <property type="term" value="C:membrane"/>
    <property type="evidence" value="ECO:0007669"/>
    <property type="project" value="InterPro"/>
</dbReference>
<accession>A0A841EFJ1</accession>
<evidence type="ECO:0000313" key="3">
    <source>
        <dbReference type="Proteomes" id="UP000524404"/>
    </source>
</evidence>
<dbReference type="Proteomes" id="UP000524404">
    <property type="component" value="Unassembled WGS sequence"/>
</dbReference>
<reference evidence="2 3" key="1">
    <citation type="submission" date="2020-08" db="EMBL/GenBank/DDBJ databases">
        <title>Functional genomics of gut bacteria from endangered species of beetles.</title>
        <authorList>
            <person name="Carlos-Shanley C."/>
        </authorList>
    </citation>
    <scope>NUCLEOTIDE SEQUENCE [LARGE SCALE GENOMIC DNA]</scope>
    <source>
        <strain evidence="2 3">S00070</strain>
    </source>
</reference>
<evidence type="ECO:0000256" key="1">
    <source>
        <dbReference type="SAM" id="Phobius"/>
    </source>
</evidence>